<dbReference type="EMBL" id="QHHQ01000002">
    <property type="protein sequence ID" value="RAI01827.1"/>
    <property type="molecule type" value="Genomic_DNA"/>
</dbReference>
<sequence length="72" mass="7829">MVFCSSETLLASGRGIRSQRPVSGPARREPTVMMRLIHSPKARPHSAPPARRTGMSRSSNGNGNRAGPCRMR</sequence>
<comment type="caution">
    <text evidence="2">The sequence shown here is derived from an EMBL/GenBank/DDBJ whole genome shotgun (WGS) entry which is preliminary data.</text>
</comment>
<reference evidence="2 3" key="1">
    <citation type="submission" date="2018-05" db="EMBL/GenBank/DDBJ databases">
        <title>Acuticoccus sediminis sp. nov., isolated from deep-sea sediment of Indian Ocean.</title>
        <authorList>
            <person name="Liu X."/>
            <person name="Lai Q."/>
            <person name="Du Y."/>
            <person name="Sun F."/>
            <person name="Zhang X."/>
            <person name="Wang S."/>
            <person name="Shao Z."/>
        </authorList>
    </citation>
    <scope>NUCLEOTIDE SEQUENCE [LARGE SCALE GENOMIC DNA]</scope>
    <source>
        <strain evidence="2 3">PTG4-2</strain>
    </source>
</reference>
<dbReference type="Proteomes" id="UP000249590">
    <property type="component" value="Unassembled WGS sequence"/>
</dbReference>
<evidence type="ECO:0000256" key="1">
    <source>
        <dbReference type="SAM" id="MobiDB-lite"/>
    </source>
</evidence>
<gene>
    <name evidence="2" type="ORF">DLJ53_10500</name>
</gene>
<proteinExistence type="predicted"/>
<accession>A0A8B2P0N6</accession>
<keyword evidence="3" id="KW-1185">Reference proteome</keyword>
<feature type="region of interest" description="Disordered" evidence="1">
    <location>
        <begin position="35"/>
        <end position="72"/>
    </location>
</feature>
<evidence type="ECO:0000313" key="3">
    <source>
        <dbReference type="Proteomes" id="UP000249590"/>
    </source>
</evidence>
<name>A0A8B2P0N6_9HYPH</name>
<organism evidence="2 3">
    <name type="scientific">Acuticoccus sediminis</name>
    <dbReference type="NCBI Taxonomy" id="2184697"/>
    <lineage>
        <taxon>Bacteria</taxon>
        <taxon>Pseudomonadati</taxon>
        <taxon>Pseudomonadota</taxon>
        <taxon>Alphaproteobacteria</taxon>
        <taxon>Hyphomicrobiales</taxon>
        <taxon>Amorphaceae</taxon>
        <taxon>Acuticoccus</taxon>
    </lineage>
</organism>
<protein>
    <submittedName>
        <fullName evidence="2">Uncharacterized protein</fullName>
    </submittedName>
</protein>
<dbReference type="AlphaFoldDB" id="A0A8B2P0N6"/>
<evidence type="ECO:0000313" key="2">
    <source>
        <dbReference type="EMBL" id="RAI01827.1"/>
    </source>
</evidence>